<comment type="catalytic activity">
    <reaction evidence="1">
        <text>Thiol-dependent hydrolysis of ester, thioester, amide, peptide and isopeptide bonds formed by the C-terminal Gly of ubiquitin (a 76-residue protein attached to proteins as an intracellular targeting signal).</text>
        <dbReference type="EC" id="3.4.19.12"/>
    </reaction>
</comment>
<feature type="domain" description="UBA" evidence="10">
    <location>
        <begin position="1"/>
        <end position="43"/>
    </location>
</feature>
<reference evidence="12" key="1">
    <citation type="journal article" date="2016" name="Ticks Tick Borne Dis.">
        <title>De novo assembly and annotation of the salivary gland transcriptome of Rhipicephalus appendiculatus male and female ticks during blood feeding.</title>
        <authorList>
            <person name="de Castro M.H."/>
            <person name="de Klerk D."/>
            <person name="Pienaar R."/>
            <person name="Latif A.A."/>
            <person name="Rees D.J."/>
            <person name="Mans B.J."/>
        </authorList>
    </citation>
    <scope>NUCLEOTIDE SEQUENCE</scope>
    <source>
        <tissue evidence="12">Salivary glands</tissue>
    </source>
</reference>
<dbReference type="Pfam" id="PF22900">
    <property type="entry name" value="UCH_UBL1"/>
    <property type="match status" value="1"/>
</dbReference>
<evidence type="ECO:0000256" key="1">
    <source>
        <dbReference type="ARBA" id="ARBA00000707"/>
    </source>
</evidence>
<dbReference type="GO" id="GO:0006508">
    <property type="term" value="P:proteolysis"/>
    <property type="evidence" value="ECO:0007669"/>
    <property type="project" value="UniProtKB-KW"/>
</dbReference>
<keyword evidence="7 12" id="KW-0378">Hydrolase</keyword>
<evidence type="ECO:0000256" key="2">
    <source>
        <dbReference type="ARBA" id="ARBA00009085"/>
    </source>
</evidence>
<dbReference type="PANTHER" id="PTHR24006:SF943">
    <property type="entry name" value="UBIQUITIN CARBOXYL-TERMINAL HYDROLASE PUF"/>
    <property type="match status" value="1"/>
</dbReference>
<dbReference type="InterPro" id="IPR029071">
    <property type="entry name" value="Ubiquitin-like_domsf"/>
</dbReference>
<evidence type="ECO:0000259" key="10">
    <source>
        <dbReference type="PROSITE" id="PS50030"/>
    </source>
</evidence>
<evidence type="ECO:0000256" key="4">
    <source>
        <dbReference type="ARBA" id="ARBA00022553"/>
    </source>
</evidence>
<dbReference type="SUPFAM" id="SSF54236">
    <property type="entry name" value="Ubiquitin-like"/>
    <property type="match status" value="1"/>
</dbReference>
<feature type="region of interest" description="Disordered" evidence="9">
    <location>
        <begin position="1964"/>
        <end position="2015"/>
    </location>
</feature>
<keyword evidence="4" id="KW-0597">Phosphoprotein</keyword>
<dbReference type="GO" id="GO:0016579">
    <property type="term" value="P:protein deubiquitination"/>
    <property type="evidence" value="ECO:0007669"/>
    <property type="project" value="InterPro"/>
</dbReference>
<evidence type="ECO:0000313" key="12">
    <source>
        <dbReference type="EMBL" id="JAP82315.1"/>
    </source>
</evidence>
<evidence type="ECO:0000256" key="7">
    <source>
        <dbReference type="ARBA" id="ARBA00022801"/>
    </source>
</evidence>
<dbReference type="InterPro" id="IPR028889">
    <property type="entry name" value="USP"/>
</dbReference>
<evidence type="ECO:0000256" key="6">
    <source>
        <dbReference type="ARBA" id="ARBA00022786"/>
    </source>
</evidence>
<dbReference type="SUPFAM" id="SSF54001">
    <property type="entry name" value="Cysteine proteinases"/>
    <property type="match status" value="1"/>
</dbReference>
<feature type="region of interest" description="Disordered" evidence="9">
    <location>
        <begin position="1084"/>
        <end position="1115"/>
    </location>
</feature>
<dbReference type="PROSITE" id="PS00972">
    <property type="entry name" value="USP_1"/>
    <property type="match status" value="1"/>
</dbReference>
<feature type="domain" description="USP" evidence="11">
    <location>
        <begin position="1615"/>
        <end position="1963"/>
    </location>
</feature>
<dbReference type="InterPro" id="IPR056850">
    <property type="entry name" value="ARM_UBP34_24_USP9X_Y"/>
</dbReference>
<evidence type="ECO:0000259" key="11">
    <source>
        <dbReference type="PROSITE" id="PS50235"/>
    </source>
</evidence>
<name>A0A131YUW3_RHIAP</name>
<dbReference type="GO" id="GO:0004843">
    <property type="term" value="F:cysteine-type deubiquitinase activity"/>
    <property type="evidence" value="ECO:0007669"/>
    <property type="project" value="UniProtKB-EC"/>
</dbReference>
<dbReference type="PROSITE" id="PS50235">
    <property type="entry name" value="USP_3"/>
    <property type="match status" value="1"/>
</dbReference>
<dbReference type="CDD" id="cd02659">
    <property type="entry name" value="peptidase_C19C"/>
    <property type="match status" value="1"/>
</dbReference>
<dbReference type="PANTHER" id="PTHR24006">
    <property type="entry name" value="UBIQUITIN CARBOXYL-TERMINAL HYDROLASE"/>
    <property type="match status" value="1"/>
</dbReference>
<dbReference type="InterPro" id="IPR021905">
    <property type="entry name" value="DUF3517"/>
</dbReference>
<dbReference type="InterPro" id="IPR050164">
    <property type="entry name" value="Peptidase_C19"/>
</dbReference>
<dbReference type="InterPro" id="IPR018200">
    <property type="entry name" value="USP_CS"/>
</dbReference>
<dbReference type="SUPFAM" id="SSF48371">
    <property type="entry name" value="ARM repeat"/>
    <property type="match status" value="1"/>
</dbReference>
<comment type="similarity">
    <text evidence="2">Belongs to the peptidase C19 family.</text>
</comment>
<dbReference type="InterPro" id="IPR001394">
    <property type="entry name" value="Peptidase_C19_UCH"/>
</dbReference>
<dbReference type="Gene3D" id="3.90.70.10">
    <property type="entry name" value="Cysteine proteinases"/>
    <property type="match status" value="1"/>
</dbReference>
<protein>
    <recommendedName>
        <fullName evidence="3">ubiquitinyl hydrolase 1</fullName>
        <ecNumber evidence="3">3.4.19.12</ecNumber>
    </recommendedName>
</protein>
<sequence>MDQTEKNVQTLYSMGFVDIEEIRNALRMSHNDLSEAVAILTNDQVRYGPYTSAGTSEDVEMKDVTSTALVPTAAPPPYNSLPDAKPCSPKPDYGNPAFPQANLYELEQRVFVDQWSIPYKKDESLAKCLIAATNLAKEGQCESNSDCRNFMESCMPECFRKLLTALAVRNWPPDVQEGVYNMLMLLIDLTVERLGYNPVPEKLLSNVLTMAFDPEAEFHIKNKSRQSTLEQGLVVYAKSRGSLDPYGWLLDVINKFGSRGGFDKILAKFGENLTANEMAALLNPLAVCAQFLNPDTTCSLLSPCMNKAISYIKGLTDDDLKNKNIGSVTELLKAVKMLCVYLWPQEIASTSTLCLDVILRMLKCSHFNARMNGLKELIKLIDDCSATGTSSKAAIDAEQLQNWMAENNVLSITLESNIDQAQYMDKIKSIIEFVGQRLSIEELTKIWSMQDRQNCQVVDNIHGIMAAASTKFSQQQFDHLITLISKAWRGSSDITWRRLLTFIGKLGKESNQGKVSTKLLDLLWELLHLNSLPQAHVEQFVEEFFSILSEMGNRDSAKRQYVARCVEDIKKNMCVIPALKMLRHISGAKGSAGSKGPPYKQDKFIFTELNRSHEVVKLVSTSLATCHRDAVKLANGKSVLPLVLVDGIYSHKEHVMTHLDFLQFLLKDGSQYLPWNRAKEIWDTLVTNPDACSSDREMCFEWFEKCLPDLESDTQSLLFQHKLLKMDPSQVSSKAFSCFKTYFEHVNIHESKLKKRPGVLIVEKLELSGIDFLWQISLAAPDEEIAEMAIDFILDLSYKFLSPRLKKDVVSLHHRFINECYNRLKAVAETIGDTAMTTAVSNATKTLTAMAVSEAISLSLPKRTNRSQNICRLLHLAERYISSIEGQHSVPRVILPHGASFYGFPVTLCIVSDTIKDSVKIRCHSNATVGSMKEKVARLFKQIPSNLQISMDDIPLPSTEDQKRLSQYKLKDNQKIHVKVIGSGLILPSEIEEDSVVPPATSQVSTMAAATASPSAGQQPSFYLEQEKQLPGVVISSGGNVFEMLYQLASMDDPRIAEQVQTLLHLIPPDPAVIDALDQICMKSSPATPPVPPPRLSGSPKKSGSPAPREKTPVEGSDVVLRRLLDPNGRNPFRLLYNLQVLSARLMPTNQDACSNVFCENFLQAGGLSHVLRVLHRDGLPQDVDYAVRQGIYFTALQITRFLICGQNVPHALQSSSTSSVSTTCGAPSPVKPTTPKKLQVDLVRMSPFSTVTPIIKSMSRALLEEVVDSLVRVAWAAAAGQLRLTNSPLPTREGTHFAVTTAGRRSRQSSTGSATSSGSDGENSLGLHGGICVSQDTVDRKDALLAQEALSFLFSCLELREDVSAWFCELPCVRDFVLDVLLGCGSEEVRCAARDGLHRLSRTIGQTPLRPFLLQLLLKAHLPLWVPSSYTRGSNQRLLGQCVEYFDLACRLLADSKGDAPVDVAQMLEDEIAWLHSFSPSDSPHDRSMDATLMTGHFHLVRTLVACNGDERKSDVGQSLVATLLESYLFPASSLIEKSAKDDTPEPAGKPKCSEAEPRTAAFSVLVELARCCPTNLERVIRWLVDRHHQLKSELIKEFEYEPLIAGRAESGYVGLKNAGATCYMNSVLQQLFMQPGLQEAVLAIDSDKVEEESLLFQTQSVFGHLLESQMEYHVPEQFWQCFRLWGAPVNVREQQDAFEFFNHLLDQVDEYLLKIGCDPVFKPFYEGTFSDQKICQGCPHRYEREETFLALNLPVKSQSLKESLDQFVKGELLEGDNAYLCEKCGQKRNTVKRTCIKRLPQVLVIQLKRFGFDWEANRAVKFDYHFKFPWSLDMSPYTLHGVMEQEGRSTGGGDPLDEVFRRPPPAVYDLAGVVVHNGQASAGHYYSYIRERRSDPRYVARKNTWYKFNDTTVEQFDLNDSTLETECFGGTYKAKVSDSASCYPETRQRHWNAYLLFYEKQEDSRTPRTPHKTPGRFSFRRDPKDSTPVKSAVRRTPSASSVAGTARQRGDSLSQLTRLVDHGERQGWFPSHMPPHIGQQVREQNLQFARNRDVYNTHYFDFVASLTSINLDNMQHPDYEQLMVQSLNLAVNFFLNTYLKYKKKDSSVVGEWVKCIETIMSLSEAAASWLLKYIANAGQSVVKLYLLECLNKEVRHTFAQILEKALVFCHKLEGSRVDLDVVGACLINLLDQDVADNCWHSSQYFGLLSNYAQLGSKACQHLFNLGAFEKLMAFLLGPLSANMDSEDSFTRRWSHTQIHEFGYLHSTLIHLILACDLSCLHTCEPSEEYPQPSDLLPMPEAVCKALSGPGACRYLREVVSACRETTGFMDTLVQLVVQCSFCNEPFSSLVIRLIMTQYSMVPSNELKNLSQLLLELMKVEDPLQYSRIKLVIDGSREEKAEFDGLLEIIKSNQNNDSRRSYQGVKFLVTMAHRCQHAKDYLLQAPPTWQWSVNWLKQTMSEFNTQWSSNTSNEDSNTKTFQRTISAQDTLAEATALLTELSSPEAAELGMEMDQDDAEDEDSRLKRTRGLEDVFNYVEVKPE</sequence>
<accession>A0A131YUW3</accession>
<feature type="region of interest" description="Disordered" evidence="9">
    <location>
        <begin position="2506"/>
        <end position="2527"/>
    </location>
</feature>
<evidence type="ECO:0000256" key="5">
    <source>
        <dbReference type="ARBA" id="ARBA00022670"/>
    </source>
</evidence>
<evidence type="ECO:0000256" key="9">
    <source>
        <dbReference type="SAM" id="MobiDB-lite"/>
    </source>
</evidence>
<dbReference type="PROSITE" id="PS50030">
    <property type="entry name" value="UBA"/>
    <property type="match status" value="1"/>
</dbReference>
<dbReference type="FunFam" id="3.90.70.10:FF:000022">
    <property type="entry name" value="Ubiquitin carboxyl-terminal hydrolase 24"/>
    <property type="match status" value="1"/>
</dbReference>
<dbReference type="Pfam" id="PF00443">
    <property type="entry name" value="UCH"/>
    <property type="match status" value="1"/>
</dbReference>
<dbReference type="SUPFAM" id="SSF46934">
    <property type="entry name" value="UBA-like"/>
    <property type="match status" value="1"/>
</dbReference>
<dbReference type="InterPro" id="IPR016024">
    <property type="entry name" value="ARM-type_fold"/>
</dbReference>
<evidence type="ECO:0000256" key="3">
    <source>
        <dbReference type="ARBA" id="ARBA00012759"/>
    </source>
</evidence>
<proteinExistence type="inferred from homology"/>
<feature type="compositionally biased region" description="Low complexity" evidence="9">
    <location>
        <begin position="1096"/>
        <end position="1107"/>
    </location>
</feature>
<dbReference type="EC" id="3.4.19.12" evidence="3"/>
<dbReference type="Pfam" id="PF25010">
    <property type="entry name" value="ARM_UBP24_USP9X-Y"/>
    <property type="match status" value="1"/>
</dbReference>
<keyword evidence="5" id="KW-0645">Protease</keyword>
<dbReference type="GO" id="GO:0005634">
    <property type="term" value="C:nucleus"/>
    <property type="evidence" value="ECO:0007669"/>
    <property type="project" value="TreeGrafter"/>
</dbReference>
<dbReference type="EMBL" id="GEDV01006242">
    <property type="protein sequence ID" value="JAP82315.1"/>
    <property type="molecule type" value="Transcribed_RNA"/>
</dbReference>
<organism evidence="12">
    <name type="scientific">Rhipicephalus appendiculatus</name>
    <name type="common">Brown ear tick</name>
    <dbReference type="NCBI Taxonomy" id="34631"/>
    <lineage>
        <taxon>Eukaryota</taxon>
        <taxon>Metazoa</taxon>
        <taxon>Ecdysozoa</taxon>
        <taxon>Arthropoda</taxon>
        <taxon>Chelicerata</taxon>
        <taxon>Arachnida</taxon>
        <taxon>Acari</taxon>
        <taxon>Parasitiformes</taxon>
        <taxon>Ixodida</taxon>
        <taxon>Ixodoidea</taxon>
        <taxon>Ixodidae</taxon>
        <taxon>Rhipicephalinae</taxon>
        <taxon>Rhipicephalus</taxon>
        <taxon>Rhipicephalus</taxon>
    </lineage>
</organism>
<dbReference type="InterPro" id="IPR055176">
    <property type="entry name" value="UBP24/USP9X/USP9Y_UBL"/>
</dbReference>
<dbReference type="GO" id="GO:0005829">
    <property type="term" value="C:cytosol"/>
    <property type="evidence" value="ECO:0007669"/>
    <property type="project" value="TreeGrafter"/>
</dbReference>
<feature type="region of interest" description="Disordered" evidence="9">
    <location>
        <begin position="1301"/>
        <end position="1323"/>
    </location>
</feature>
<keyword evidence="8" id="KW-0788">Thiol protease</keyword>
<keyword evidence="6" id="KW-0833">Ubl conjugation pathway</keyword>
<dbReference type="InterPro" id="IPR009060">
    <property type="entry name" value="UBA-like_sf"/>
</dbReference>
<dbReference type="Pfam" id="PF12030">
    <property type="entry name" value="DUF3517"/>
    <property type="match status" value="1"/>
</dbReference>
<dbReference type="InterPro" id="IPR038765">
    <property type="entry name" value="Papain-like_cys_pep_sf"/>
</dbReference>
<dbReference type="InterPro" id="IPR015940">
    <property type="entry name" value="UBA"/>
</dbReference>
<dbReference type="Gene3D" id="1.10.8.10">
    <property type="entry name" value="DNA helicase RuvA subunit, C-terminal domain"/>
    <property type="match status" value="1"/>
</dbReference>
<feature type="compositionally biased region" description="Low complexity" evidence="9">
    <location>
        <begin position="1301"/>
        <end position="1320"/>
    </location>
</feature>
<dbReference type="PROSITE" id="PS00973">
    <property type="entry name" value="USP_2"/>
    <property type="match status" value="1"/>
</dbReference>
<feature type="compositionally biased region" description="Acidic residues" evidence="9">
    <location>
        <begin position="2512"/>
        <end position="2523"/>
    </location>
</feature>
<evidence type="ECO:0000256" key="8">
    <source>
        <dbReference type="ARBA" id="ARBA00022807"/>
    </source>
</evidence>